<keyword evidence="2" id="KW-1185">Reference proteome</keyword>
<protein>
    <submittedName>
        <fullName evidence="1">Uncharacterized protein</fullName>
    </submittedName>
</protein>
<sequence length="123" mass="13908">MQQLRHPRCGVTVFLVPTMAEIRFQDSVIRKCQCRQVKEVQLGLVSESRTLCFTWSCRRLVGLGFVTMGSVLASRPIEAQFCGFTCGLGLREDGRPLLTLCLRLERLLSSLVSRSILRTERSC</sequence>
<dbReference type="Proteomes" id="UP000287033">
    <property type="component" value="Unassembled WGS sequence"/>
</dbReference>
<dbReference type="EMBL" id="BEZZ01005969">
    <property type="protein sequence ID" value="GCC18592.1"/>
    <property type="molecule type" value="Genomic_DNA"/>
</dbReference>
<organism evidence="1 2">
    <name type="scientific">Chiloscyllium punctatum</name>
    <name type="common">Brownbanded bambooshark</name>
    <name type="synonym">Hemiscyllium punctatum</name>
    <dbReference type="NCBI Taxonomy" id="137246"/>
    <lineage>
        <taxon>Eukaryota</taxon>
        <taxon>Metazoa</taxon>
        <taxon>Chordata</taxon>
        <taxon>Craniata</taxon>
        <taxon>Vertebrata</taxon>
        <taxon>Chondrichthyes</taxon>
        <taxon>Elasmobranchii</taxon>
        <taxon>Galeomorphii</taxon>
        <taxon>Galeoidea</taxon>
        <taxon>Orectolobiformes</taxon>
        <taxon>Hemiscylliidae</taxon>
        <taxon>Chiloscyllium</taxon>
    </lineage>
</organism>
<name>A0A401RKB2_CHIPU</name>
<proteinExistence type="predicted"/>
<evidence type="ECO:0000313" key="1">
    <source>
        <dbReference type="EMBL" id="GCC18592.1"/>
    </source>
</evidence>
<accession>A0A401RKB2</accession>
<dbReference type="AlphaFoldDB" id="A0A401RKB2"/>
<gene>
    <name evidence="1" type="ORF">chiPu_0022109</name>
</gene>
<reference evidence="1 2" key="1">
    <citation type="journal article" date="2018" name="Nat. Ecol. Evol.">
        <title>Shark genomes provide insights into elasmobranch evolution and the origin of vertebrates.</title>
        <authorList>
            <person name="Hara Y"/>
            <person name="Yamaguchi K"/>
            <person name="Onimaru K"/>
            <person name="Kadota M"/>
            <person name="Koyanagi M"/>
            <person name="Keeley SD"/>
            <person name="Tatsumi K"/>
            <person name="Tanaka K"/>
            <person name="Motone F"/>
            <person name="Kageyama Y"/>
            <person name="Nozu R"/>
            <person name="Adachi N"/>
            <person name="Nishimura O"/>
            <person name="Nakagawa R"/>
            <person name="Tanegashima C"/>
            <person name="Kiyatake I"/>
            <person name="Matsumoto R"/>
            <person name="Murakumo K"/>
            <person name="Nishida K"/>
            <person name="Terakita A"/>
            <person name="Kuratani S"/>
            <person name="Sato K"/>
            <person name="Hyodo S Kuraku.S."/>
        </authorList>
    </citation>
    <scope>NUCLEOTIDE SEQUENCE [LARGE SCALE GENOMIC DNA]</scope>
</reference>
<comment type="caution">
    <text evidence="1">The sequence shown here is derived from an EMBL/GenBank/DDBJ whole genome shotgun (WGS) entry which is preliminary data.</text>
</comment>
<evidence type="ECO:0000313" key="2">
    <source>
        <dbReference type="Proteomes" id="UP000287033"/>
    </source>
</evidence>